<comment type="caution">
    <text evidence="1">The sequence shown here is derived from an EMBL/GenBank/DDBJ whole genome shotgun (WGS) entry which is preliminary data.</text>
</comment>
<reference evidence="1 2" key="1">
    <citation type="submission" date="2023-07" db="EMBL/GenBank/DDBJ databases">
        <title>Genomic Encyclopedia of Type Strains, Phase IV (KMG-IV): sequencing the most valuable type-strain genomes for metagenomic binning, comparative biology and taxonomic classification.</title>
        <authorList>
            <person name="Goeker M."/>
        </authorList>
    </citation>
    <scope>NUCLEOTIDE SEQUENCE [LARGE SCALE GENOMIC DNA]</scope>
    <source>
        <strain evidence="1 2">DSM 14914</strain>
    </source>
</reference>
<evidence type="ECO:0000313" key="2">
    <source>
        <dbReference type="Proteomes" id="UP001242811"/>
    </source>
</evidence>
<keyword evidence="2" id="KW-1185">Reference proteome</keyword>
<evidence type="ECO:0000313" key="1">
    <source>
        <dbReference type="EMBL" id="MDQ0493891.1"/>
    </source>
</evidence>
<dbReference type="EMBL" id="JAUSWA010000010">
    <property type="protein sequence ID" value="MDQ0493891.1"/>
    <property type="molecule type" value="Genomic_DNA"/>
</dbReference>
<protein>
    <submittedName>
        <fullName evidence="1">Uncharacterized protein</fullName>
    </submittedName>
</protein>
<organism evidence="1 2">
    <name type="scientific">Paenibacillus brasilensis</name>
    <dbReference type="NCBI Taxonomy" id="128574"/>
    <lineage>
        <taxon>Bacteria</taxon>
        <taxon>Bacillati</taxon>
        <taxon>Bacillota</taxon>
        <taxon>Bacilli</taxon>
        <taxon>Bacillales</taxon>
        <taxon>Paenibacillaceae</taxon>
        <taxon>Paenibacillus</taxon>
    </lineage>
</organism>
<proteinExistence type="predicted"/>
<sequence>MKERTFHFCPSHMQTSRDFRVVTAVGSGAEDLKLEKR</sequence>
<gene>
    <name evidence="1" type="ORF">QOZ95_002054</name>
</gene>
<name>A0ABU0KWR8_9BACL</name>
<accession>A0ABU0KWR8</accession>
<dbReference type="Proteomes" id="UP001242811">
    <property type="component" value="Unassembled WGS sequence"/>
</dbReference>